<name>A0A2T3Z7L7_TRIA4</name>
<sequence>MQGLSKQLFFSLSAFRFSTGTTLGHIRVAQPCKEKESLASSEGQSGRQLDCRNARIRFVLCLIDLTPHQGGGSSGRAKLKK</sequence>
<proteinExistence type="predicted"/>
<evidence type="ECO:0000313" key="2">
    <source>
        <dbReference type="Proteomes" id="UP000240493"/>
    </source>
</evidence>
<dbReference type="EMBL" id="KZ679262">
    <property type="protein sequence ID" value="PTB40770.1"/>
    <property type="molecule type" value="Genomic_DNA"/>
</dbReference>
<reference evidence="1 2" key="1">
    <citation type="submission" date="2016-07" db="EMBL/GenBank/DDBJ databases">
        <title>Multiple horizontal gene transfer events from other fungi enriched the ability of initially mycotrophic Trichoderma (Ascomycota) to feed on dead plant biomass.</title>
        <authorList>
            <consortium name="DOE Joint Genome Institute"/>
            <person name="Aerts A."/>
            <person name="Atanasova L."/>
            <person name="Chenthamara K."/>
            <person name="Zhang J."/>
            <person name="Grujic M."/>
            <person name="Henrissat B."/>
            <person name="Kuo A."/>
            <person name="Salamov A."/>
            <person name="Lipzen A."/>
            <person name="Labutti K."/>
            <person name="Barry K."/>
            <person name="Miao Y."/>
            <person name="Rahimi M.J."/>
            <person name="Shen Q."/>
            <person name="Grigoriev I.V."/>
            <person name="Kubicek C.P."/>
            <person name="Druzhinina I.S."/>
        </authorList>
    </citation>
    <scope>NUCLEOTIDE SEQUENCE [LARGE SCALE GENOMIC DNA]</scope>
    <source>
        <strain evidence="1 2">CBS 433.97</strain>
    </source>
</reference>
<evidence type="ECO:0000313" key="1">
    <source>
        <dbReference type="EMBL" id="PTB40770.1"/>
    </source>
</evidence>
<dbReference type="Proteomes" id="UP000240493">
    <property type="component" value="Unassembled WGS sequence"/>
</dbReference>
<accession>A0A2T3Z7L7</accession>
<dbReference type="AlphaFoldDB" id="A0A2T3Z7L7"/>
<keyword evidence="2" id="KW-1185">Reference proteome</keyword>
<gene>
    <name evidence="1" type="ORF">M441DRAFT_411800</name>
</gene>
<protein>
    <submittedName>
        <fullName evidence="1">Uncharacterized protein</fullName>
    </submittedName>
</protein>
<organism evidence="1 2">
    <name type="scientific">Trichoderma asperellum (strain ATCC 204424 / CBS 433.97 / NBRC 101777)</name>
    <dbReference type="NCBI Taxonomy" id="1042311"/>
    <lineage>
        <taxon>Eukaryota</taxon>
        <taxon>Fungi</taxon>
        <taxon>Dikarya</taxon>
        <taxon>Ascomycota</taxon>
        <taxon>Pezizomycotina</taxon>
        <taxon>Sordariomycetes</taxon>
        <taxon>Hypocreomycetidae</taxon>
        <taxon>Hypocreales</taxon>
        <taxon>Hypocreaceae</taxon>
        <taxon>Trichoderma</taxon>
    </lineage>
</organism>